<dbReference type="Gene3D" id="2.40.50.140">
    <property type="entry name" value="Nucleic acid-binding proteins"/>
    <property type="match status" value="1"/>
</dbReference>
<keyword evidence="8" id="KW-1185">Reference proteome</keyword>
<feature type="binding site" evidence="4">
    <location>
        <position position="302"/>
    </location>
    <ligand>
        <name>S-adenosyl-L-methionine</name>
        <dbReference type="ChEBI" id="CHEBI:59789"/>
    </ligand>
</feature>
<feature type="active site" description="Nucleophile" evidence="4">
    <location>
        <position position="427"/>
    </location>
</feature>
<dbReference type="PANTHER" id="PTHR11061:SF30">
    <property type="entry name" value="TRNA (URACIL(54)-C(5))-METHYLTRANSFERASE"/>
    <property type="match status" value="1"/>
</dbReference>
<evidence type="ECO:0000256" key="2">
    <source>
        <dbReference type="ARBA" id="ARBA00022679"/>
    </source>
</evidence>
<dbReference type="InterPro" id="IPR030390">
    <property type="entry name" value="MeTrfase_TrmA_AS"/>
</dbReference>
<keyword evidence="3 4" id="KW-0949">S-adenosyl-L-methionine</keyword>
<dbReference type="FunFam" id="3.40.50.150:FF:000009">
    <property type="entry name" value="23S rRNA (Uracil(1939)-C(5))-methyltransferase RlmD"/>
    <property type="match status" value="1"/>
</dbReference>
<feature type="binding site" evidence="4">
    <location>
        <position position="400"/>
    </location>
    <ligand>
        <name>S-adenosyl-L-methionine</name>
        <dbReference type="ChEBI" id="CHEBI:59789"/>
    </ligand>
</feature>
<dbReference type="PROSITE" id="PS01231">
    <property type="entry name" value="TRMA_2"/>
    <property type="match status" value="1"/>
</dbReference>
<dbReference type="Gene3D" id="2.40.50.1070">
    <property type="match status" value="1"/>
</dbReference>
<dbReference type="Pfam" id="PF01938">
    <property type="entry name" value="TRAM"/>
    <property type="match status" value="1"/>
</dbReference>
<dbReference type="KEGG" id="afx:JZ786_04960"/>
<dbReference type="Gene3D" id="3.40.50.150">
    <property type="entry name" value="Vaccinia Virus protein VP39"/>
    <property type="match status" value="1"/>
</dbReference>
<dbReference type="InterPro" id="IPR010280">
    <property type="entry name" value="U5_MeTrfase_fam"/>
</dbReference>
<feature type="binding site" evidence="4">
    <location>
        <position position="331"/>
    </location>
    <ligand>
        <name>S-adenosyl-L-methionine</name>
        <dbReference type="ChEBI" id="CHEBI:59789"/>
    </ligand>
</feature>
<keyword evidence="2 4" id="KW-0808">Transferase</keyword>
<sequence length="474" mass="52546">MPEENPLQAWVGTVQELNMIRFNDDGDGVARLEDVTVFVPGALPGESVRVRVVAAHKRHLVGEVVEWVTKQEVLLEGQASHNQAADNRVSPVRVTPMCPVFDRCGGCQLQHMSYTTALEHKRQVVGNALLRIGHLEKFEVLPTIGMDEPWRYRNQIQVPLRYDPKTEQLVQGFFASGSHSIIETTSCALVPRAVEETMAAVPRQISRVLGKESSAVHHLIIRHSMHTNEQMVILGVRKQPASVKDLIKSLFHPPIVSLAMTVQENPTGPVWGDSVEILAGKPSLKEQLDEVEFLISPRSFFQVNTKQAEVLTELARQRCAFQGDEIVLDAYCGTGTFSLTMAHHAKEIVGIEAVAPAVFDARENAKQNGIQNVRFEVGVVEHVLPRWVEQGIRFDVAVVDPPRKGCHPDVLQALVHANIPRVVYVSCNPATLARDVRILVDAGYQPGAFQPVDMFPQTNHVECVVSLVRSFVTP</sequence>
<dbReference type="GO" id="GO:0070475">
    <property type="term" value="P:rRNA base methylation"/>
    <property type="evidence" value="ECO:0007669"/>
    <property type="project" value="TreeGrafter"/>
</dbReference>
<evidence type="ECO:0000256" key="3">
    <source>
        <dbReference type="ARBA" id="ARBA00022691"/>
    </source>
</evidence>
<dbReference type="PROSITE" id="PS01230">
    <property type="entry name" value="TRMA_1"/>
    <property type="match status" value="1"/>
</dbReference>
<keyword evidence="1 4" id="KW-0489">Methyltransferase</keyword>
<dbReference type="PANTHER" id="PTHR11061">
    <property type="entry name" value="RNA M5U METHYLTRANSFERASE"/>
    <property type="match status" value="1"/>
</dbReference>
<name>A0A9X7W0V4_9BACL</name>
<dbReference type="EMBL" id="CP071182">
    <property type="protein sequence ID" value="QSO48340.1"/>
    <property type="molecule type" value="Genomic_DNA"/>
</dbReference>
<gene>
    <name evidence="7" type="primary">rlmD</name>
    <name evidence="7" type="ORF">JZ786_04960</name>
</gene>
<protein>
    <submittedName>
        <fullName evidence="7">23S rRNA (Uracil(1939)-C(5))-methyltransferase RlmD</fullName>
        <ecNumber evidence="7">2.1.1.190</ecNumber>
    </submittedName>
</protein>
<dbReference type="SUPFAM" id="SSF50249">
    <property type="entry name" value="Nucleic acid-binding proteins"/>
    <property type="match status" value="1"/>
</dbReference>
<feature type="active site" evidence="5">
    <location>
        <position position="427"/>
    </location>
</feature>
<evidence type="ECO:0000256" key="5">
    <source>
        <dbReference type="PROSITE-ProRule" id="PRU10015"/>
    </source>
</evidence>
<feature type="binding site" evidence="4">
    <location>
        <position position="352"/>
    </location>
    <ligand>
        <name>S-adenosyl-L-methionine</name>
        <dbReference type="ChEBI" id="CHEBI:59789"/>
    </ligand>
</feature>
<dbReference type="CDD" id="cd02440">
    <property type="entry name" value="AdoMet_MTases"/>
    <property type="match status" value="1"/>
</dbReference>
<dbReference type="SUPFAM" id="SSF53335">
    <property type="entry name" value="S-adenosyl-L-methionine-dependent methyltransferases"/>
    <property type="match status" value="1"/>
</dbReference>
<dbReference type="RefSeq" id="WP_206657675.1">
    <property type="nucleotide sequence ID" value="NZ_CP071182.1"/>
</dbReference>
<dbReference type="InterPro" id="IPR012340">
    <property type="entry name" value="NA-bd_OB-fold"/>
</dbReference>
<dbReference type="Pfam" id="PF05958">
    <property type="entry name" value="tRNA_U5-meth_tr"/>
    <property type="match status" value="1"/>
</dbReference>
<evidence type="ECO:0000313" key="7">
    <source>
        <dbReference type="EMBL" id="QSO48340.1"/>
    </source>
</evidence>
<organism evidence="7 8">
    <name type="scientific">Alicyclobacillus mengziensis</name>
    <dbReference type="NCBI Taxonomy" id="2931921"/>
    <lineage>
        <taxon>Bacteria</taxon>
        <taxon>Bacillati</taxon>
        <taxon>Bacillota</taxon>
        <taxon>Bacilli</taxon>
        <taxon>Bacillales</taxon>
        <taxon>Alicyclobacillaceae</taxon>
        <taxon>Alicyclobacillus</taxon>
    </lineage>
</organism>
<dbReference type="AlphaFoldDB" id="A0A9X7W0V4"/>
<dbReference type="PROSITE" id="PS50926">
    <property type="entry name" value="TRAM"/>
    <property type="match status" value="1"/>
</dbReference>
<dbReference type="EC" id="2.1.1.190" evidence="7"/>
<dbReference type="GO" id="GO:0070041">
    <property type="term" value="F:rRNA (uridine-C5-)-methyltransferase activity"/>
    <property type="evidence" value="ECO:0007669"/>
    <property type="project" value="TreeGrafter"/>
</dbReference>
<dbReference type="PROSITE" id="PS51687">
    <property type="entry name" value="SAM_MT_RNA_M5U"/>
    <property type="match status" value="1"/>
</dbReference>
<evidence type="ECO:0000256" key="4">
    <source>
        <dbReference type="PROSITE-ProRule" id="PRU01024"/>
    </source>
</evidence>
<proteinExistence type="inferred from homology"/>
<accession>A0A9X7W0V4</accession>
<dbReference type="InterPro" id="IPR002792">
    <property type="entry name" value="TRAM_dom"/>
</dbReference>
<dbReference type="InterPro" id="IPR029063">
    <property type="entry name" value="SAM-dependent_MTases_sf"/>
</dbReference>
<evidence type="ECO:0000256" key="1">
    <source>
        <dbReference type="ARBA" id="ARBA00022603"/>
    </source>
</evidence>
<reference evidence="7 8" key="1">
    <citation type="submission" date="2021-02" db="EMBL/GenBank/DDBJ databases">
        <title>Alicyclobacillus curvatus sp. nov. and Alicyclobacillus mengziensis sp. nov., two acidophilic bacteria isolated from acid mine drainage.</title>
        <authorList>
            <person name="Huang Y."/>
        </authorList>
    </citation>
    <scope>NUCLEOTIDE SEQUENCE [LARGE SCALE GENOMIC DNA]</scope>
    <source>
        <strain evidence="7 8">S30H14</strain>
    </source>
</reference>
<feature type="domain" description="TRAM" evidence="6">
    <location>
        <begin position="8"/>
        <end position="66"/>
    </location>
</feature>
<evidence type="ECO:0000259" key="6">
    <source>
        <dbReference type="PROSITE" id="PS50926"/>
    </source>
</evidence>
<dbReference type="InterPro" id="IPR030391">
    <property type="entry name" value="MeTrfase_TrmA_CS"/>
</dbReference>
<dbReference type="Proteomes" id="UP000663505">
    <property type="component" value="Chromosome"/>
</dbReference>
<evidence type="ECO:0000313" key="8">
    <source>
        <dbReference type="Proteomes" id="UP000663505"/>
    </source>
</evidence>
<comment type="similarity">
    <text evidence="4">Belongs to the class I-like SAM-binding methyltransferase superfamily. RNA M5U methyltransferase family.</text>
</comment>
<dbReference type="NCBIfam" id="TIGR00479">
    <property type="entry name" value="rumA"/>
    <property type="match status" value="1"/>
</dbReference>